<organism evidence="7 8">
    <name type="scientific">Clostridium tanneri</name>
    <dbReference type="NCBI Taxonomy" id="3037988"/>
    <lineage>
        <taxon>Bacteria</taxon>
        <taxon>Bacillati</taxon>
        <taxon>Bacillota</taxon>
        <taxon>Clostridia</taxon>
        <taxon>Eubacteriales</taxon>
        <taxon>Clostridiaceae</taxon>
        <taxon>Clostridium</taxon>
    </lineage>
</organism>
<name>A0ABU4JU82_9CLOT</name>
<comment type="caution">
    <text evidence="7">The sequence shown here is derived from an EMBL/GenBank/DDBJ whole genome shotgun (WGS) entry which is preliminary data.</text>
</comment>
<evidence type="ECO:0000256" key="2">
    <source>
        <dbReference type="ARBA" id="ARBA00022475"/>
    </source>
</evidence>
<gene>
    <name evidence="7" type="ORF">P8V03_11210</name>
</gene>
<keyword evidence="4 6" id="KW-1133">Transmembrane helix</keyword>
<feature type="transmembrane region" description="Helical" evidence="6">
    <location>
        <begin position="6"/>
        <end position="26"/>
    </location>
</feature>
<dbReference type="InterPro" id="IPR001123">
    <property type="entry name" value="LeuE-type"/>
</dbReference>
<sequence length="194" mass="21469">MMNFPAFLSYVLIANFSPGPNSIISMSNASRYGFKKSLIFNVGIFFGVLIVTALSSIFSMALYTFIPSIKPIMACIGAAYMLWLSWKTFTSKPLSEDKPEKATNTFLFGLLLQFINPNVILYSVTTISTFVIPHYNSISMLAIFCLILASAGFIATSCWTLFGSLFQKFLSKNSKVVNTVMSLLLVYCAVSLFL</sequence>
<feature type="transmembrane region" description="Helical" evidence="6">
    <location>
        <begin position="138"/>
        <end position="164"/>
    </location>
</feature>
<dbReference type="PANTHER" id="PTHR30086">
    <property type="entry name" value="ARGININE EXPORTER PROTEIN ARGO"/>
    <property type="match status" value="1"/>
</dbReference>
<keyword evidence="3 6" id="KW-0812">Transmembrane</keyword>
<evidence type="ECO:0000256" key="4">
    <source>
        <dbReference type="ARBA" id="ARBA00022989"/>
    </source>
</evidence>
<keyword evidence="5 6" id="KW-0472">Membrane</keyword>
<keyword evidence="2" id="KW-1003">Cell membrane</keyword>
<protein>
    <submittedName>
        <fullName evidence="7">LysE family transporter</fullName>
    </submittedName>
</protein>
<dbReference type="Pfam" id="PF01810">
    <property type="entry name" value="LysE"/>
    <property type="match status" value="1"/>
</dbReference>
<reference evidence="7 8" key="1">
    <citation type="submission" date="2023-04" db="EMBL/GenBank/DDBJ databases">
        <title>Clostridium tannerae sp. nov., isolated from the fecal material of an alpaca.</title>
        <authorList>
            <person name="Miller S."/>
            <person name="Hendry M."/>
            <person name="King J."/>
            <person name="Sankaranarayanan K."/>
            <person name="Lawson P.A."/>
        </authorList>
    </citation>
    <scope>NUCLEOTIDE SEQUENCE [LARGE SCALE GENOMIC DNA]</scope>
    <source>
        <strain evidence="7 8">A1-XYC3</strain>
    </source>
</reference>
<dbReference type="RefSeq" id="WP_318798174.1">
    <property type="nucleotide sequence ID" value="NZ_JARUJP010000012.1"/>
</dbReference>
<evidence type="ECO:0000256" key="1">
    <source>
        <dbReference type="ARBA" id="ARBA00004651"/>
    </source>
</evidence>
<comment type="subcellular location">
    <subcellularLocation>
        <location evidence="1">Cell membrane</location>
        <topology evidence="1">Multi-pass membrane protein</topology>
    </subcellularLocation>
</comment>
<keyword evidence="8" id="KW-1185">Reference proteome</keyword>
<accession>A0ABU4JU82</accession>
<feature type="transmembrane region" description="Helical" evidence="6">
    <location>
        <begin position="38"/>
        <end position="63"/>
    </location>
</feature>
<proteinExistence type="predicted"/>
<dbReference type="Proteomes" id="UP001281656">
    <property type="component" value="Unassembled WGS sequence"/>
</dbReference>
<dbReference type="PANTHER" id="PTHR30086:SF20">
    <property type="entry name" value="ARGININE EXPORTER PROTEIN ARGO-RELATED"/>
    <property type="match status" value="1"/>
</dbReference>
<feature type="transmembrane region" description="Helical" evidence="6">
    <location>
        <begin position="106"/>
        <end position="132"/>
    </location>
</feature>
<evidence type="ECO:0000256" key="3">
    <source>
        <dbReference type="ARBA" id="ARBA00022692"/>
    </source>
</evidence>
<evidence type="ECO:0000313" key="8">
    <source>
        <dbReference type="Proteomes" id="UP001281656"/>
    </source>
</evidence>
<evidence type="ECO:0000256" key="5">
    <source>
        <dbReference type="ARBA" id="ARBA00023136"/>
    </source>
</evidence>
<evidence type="ECO:0000256" key="6">
    <source>
        <dbReference type="SAM" id="Phobius"/>
    </source>
</evidence>
<evidence type="ECO:0000313" key="7">
    <source>
        <dbReference type="EMBL" id="MDW8801714.1"/>
    </source>
</evidence>
<dbReference type="EMBL" id="JARUJP010000012">
    <property type="protein sequence ID" value="MDW8801714.1"/>
    <property type="molecule type" value="Genomic_DNA"/>
</dbReference>
<feature type="transmembrane region" description="Helical" evidence="6">
    <location>
        <begin position="176"/>
        <end position="193"/>
    </location>
</feature>
<feature type="transmembrane region" description="Helical" evidence="6">
    <location>
        <begin position="69"/>
        <end position="86"/>
    </location>
</feature>